<dbReference type="PANTHER" id="PTHR12029:SF11">
    <property type="entry name" value="METHYLTRANSFERASE TARBP1-RELATED"/>
    <property type="match status" value="1"/>
</dbReference>
<dbReference type="PANTHER" id="PTHR12029">
    <property type="entry name" value="RNA METHYLTRANSFERASE"/>
    <property type="match status" value="1"/>
</dbReference>
<evidence type="ECO:0000313" key="1">
    <source>
        <dbReference type="Proteomes" id="UP001652661"/>
    </source>
</evidence>
<proteinExistence type="predicted"/>
<evidence type="ECO:0008006" key="4">
    <source>
        <dbReference type="Google" id="ProtNLM"/>
    </source>
</evidence>
<dbReference type="GeneID" id="121501874"/>
<dbReference type="RefSeq" id="XP_070143372.1">
    <property type="nucleotide sequence ID" value="XM_070287271.1"/>
</dbReference>
<dbReference type="RefSeq" id="XP_070143373.1">
    <property type="nucleotide sequence ID" value="XM_070287272.1"/>
</dbReference>
<evidence type="ECO:0000313" key="2">
    <source>
        <dbReference type="RefSeq" id="XP_070143372.1"/>
    </source>
</evidence>
<dbReference type="Proteomes" id="UP001652661">
    <property type="component" value="Chromosome 3R"/>
</dbReference>
<name>A0ABM4GKY4_DROKI</name>
<keyword evidence="1" id="KW-1185">Reference proteome</keyword>
<gene>
    <name evidence="2 3" type="primary">LOC121501874</name>
</gene>
<sequence length="915" mass="105760">MDLMDKLLCELAEILRDHEPGLKRVVQGMFDLVQDNVNCSTQLMHKVISAVISGSQEHTSTRRHLLARALVCVQLQISRIPADDGALLLQELLTGTLDDVYPYTGQILEHLFENFVSVLGANCFLRLLDATRELLLSQEPQNCKSSNFLISKIQKMCKIGGEQSEALLNCLQCSAQQWTAFAVIIADLKNQDSNVVVSTLEMQLPQLKLMSPDLGDRWLAWLRTLCLRLLQEDRIQVLCKILQYFLAHLSVEQLVRFNLLSEFLVATNRSQLFNLEAYNWLKKEQLELFVTDGHVETFLEALMTVSWVNVPLFLWLRSFKSKRVQRVPKELLIKLCFVVRAIGNFDFRVTAQDYVLLMFKDTIDALSLRDYIVCMESLFNKADPYLDYDRLEKKIYKCKDLDNHIDLFNRRSFDIFSHDVWRLNNIVGNLLNTSLILECETLCEHIHGFWRLALFSNNQELIMQFLRQYYKVNTSLLQKGASLGKMQAHLLERLDCQTSEETSFLKARCVDLFTSNLDSWRQMDELEIDPLELLKQGTEKTMSTLTRLLGVHGNRIKNETVLSALIARVRYFCHINNVLDYAYRNLTEEEFESCITNQMIHKRLDRLPDGKLSISLYLKLLLYGEPTKGLARIETCSVFYFFGEPDRNARIRRLTIENLIKYGNAEIKTKVFKELLKINEKLSMEHPHYSENSEVHRQKLRIASALISIREFCDDPQSLKTLLLPSDHLGINLMHEFLLGTCVKNIDWVLEALPSLQPRQQESYLSIAYIFIIKNFVKLNEKKKLSEMFSLLIPFIMGSSNSTRILAQLILHKLAVKCTENSTLIPLAEVIKNSVEVSLGNKLQELQSDSRIMLADILMEENEIHAAYLYLLYITHVPFDEAHCFLSYNKYKKARKVFKLRKVLSSGNYISGQPS</sequence>
<organism evidence="1 2">
    <name type="scientific">Drosophila kikkawai</name>
    <name type="common">Fruit fly</name>
    <dbReference type="NCBI Taxonomy" id="30033"/>
    <lineage>
        <taxon>Eukaryota</taxon>
        <taxon>Metazoa</taxon>
        <taxon>Ecdysozoa</taxon>
        <taxon>Arthropoda</taxon>
        <taxon>Hexapoda</taxon>
        <taxon>Insecta</taxon>
        <taxon>Pterygota</taxon>
        <taxon>Neoptera</taxon>
        <taxon>Endopterygota</taxon>
        <taxon>Diptera</taxon>
        <taxon>Brachycera</taxon>
        <taxon>Muscomorpha</taxon>
        <taxon>Ephydroidea</taxon>
        <taxon>Drosophilidae</taxon>
        <taxon>Drosophila</taxon>
        <taxon>Sophophora</taxon>
    </lineage>
</organism>
<evidence type="ECO:0000313" key="3">
    <source>
        <dbReference type="RefSeq" id="XP_070143373.1"/>
    </source>
</evidence>
<reference evidence="2 3" key="1">
    <citation type="submission" date="2025-05" db="UniProtKB">
        <authorList>
            <consortium name="RefSeq"/>
        </authorList>
    </citation>
    <scope>IDENTIFICATION</scope>
    <source>
        <strain evidence="2 3">14028-0561.14</strain>
        <tissue evidence="2 3">Whole fly</tissue>
    </source>
</reference>
<accession>A0ABM4GKY4</accession>
<dbReference type="InterPro" id="IPR045330">
    <property type="entry name" value="TRM3/TARBP1"/>
</dbReference>
<protein>
    <recommendedName>
        <fullName evidence="4">Thyroid adenoma-associated protein homolog</fullName>
    </recommendedName>
</protein>